<dbReference type="SMART" id="SM00490">
    <property type="entry name" value="HELICc"/>
    <property type="match status" value="1"/>
</dbReference>
<keyword evidence="5 11" id="KW-0347">Helicase</keyword>
<dbReference type="PANTHER" id="PTHR45626:SF17">
    <property type="entry name" value="HELICASE-LIKE TRANSCRIPTION FACTOR"/>
    <property type="match status" value="1"/>
</dbReference>
<dbReference type="GO" id="GO:0016787">
    <property type="term" value="F:hydrolase activity"/>
    <property type="evidence" value="ECO:0007669"/>
    <property type="project" value="UniProtKB-KW"/>
</dbReference>
<evidence type="ECO:0000256" key="3">
    <source>
        <dbReference type="ARBA" id="ARBA00022771"/>
    </source>
</evidence>
<evidence type="ECO:0000256" key="4">
    <source>
        <dbReference type="ARBA" id="ARBA00022801"/>
    </source>
</evidence>
<dbReference type="GO" id="GO:0005634">
    <property type="term" value="C:nucleus"/>
    <property type="evidence" value="ECO:0007669"/>
    <property type="project" value="TreeGrafter"/>
</dbReference>
<dbReference type="InterPro" id="IPR001841">
    <property type="entry name" value="Znf_RING"/>
</dbReference>
<name>A0A7G2C218_9TRYP</name>
<gene>
    <name evidence="11" type="ORF">ADEAN_000123300</name>
</gene>
<dbReference type="InterPro" id="IPR013083">
    <property type="entry name" value="Znf_RING/FYVE/PHD"/>
</dbReference>
<evidence type="ECO:0000256" key="8">
    <source>
        <dbReference type="PROSITE-ProRule" id="PRU00175"/>
    </source>
</evidence>
<dbReference type="AlphaFoldDB" id="A0A7G2C218"/>
<dbReference type="Pfam" id="PF00271">
    <property type="entry name" value="Helicase_C"/>
    <property type="match status" value="1"/>
</dbReference>
<dbReference type="EMBL" id="LR877146">
    <property type="protein sequence ID" value="CAD2213790.1"/>
    <property type="molecule type" value="Genomic_DNA"/>
</dbReference>
<sequence>MHLADPIHESCEAPLSADEMHYYDILATFIYNSASLLSRQGLLASRATAVLQWIQDLSCTCIHPTLRERIFRAVTADGGVEFAERLRDHYGNNTSAFVADTNQSIDVLKTFLTVTAEELLSWLGEMRDVKKMRVPEDTLKSAHDLHAKPPQLPVCTICLDTASEPTYLCCLHYFCKECCLEVINNSVSYTGNITAKCPMCRDKESMLVEKRVVQLEEDAEELEITHSLSAQVQSRVMDDEAYSNNAEELTYEQRIRRIGAGSRVKKVMEVLHTIWSGAPTDKVIIFSKYPQALHLVQDAVRQLAAQQADNDFDLFLIDGSVTLSKRRNILTQLGSPHRRGVLLLTSRAACAGLNLIFANHVLFLEPNMNPAMEIQAIGRVHRFGQQKQVKVYHLYSPHTIDQLVYARSTRLLNRIQEDAQHREANRMVINDNQDNAFEVNVRHAQLGRLEQDDMLTLLTYPVPRG</sequence>
<evidence type="ECO:0000259" key="10">
    <source>
        <dbReference type="PROSITE" id="PS51194"/>
    </source>
</evidence>
<keyword evidence="12" id="KW-1185">Reference proteome</keyword>
<evidence type="ECO:0000256" key="5">
    <source>
        <dbReference type="ARBA" id="ARBA00022806"/>
    </source>
</evidence>
<organism evidence="11 12">
    <name type="scientific">Angomonas deanei</name>
    <dbReference type="NCBI Taxonomy" id="59799"/>
    <lineage>
        <taxon>Eukaryota</taxon>
        <taxon>Discoba</taxon>
        <taxon>Euglenozoa</taxon>
        <taxon>Kinetoplastea</taxon>
        <taxon>Metakinetoplastina</taxon>
        <taxon>Trypanosomatida</taxon>
        <taxon>Trypanosomatidae</taxon>
        <taxon>Strigomonadinae</taxon>
        <taxon>Angomonas</taxon>
    </lineage>
</organism>
<keyword evidence="7" id="KW-0067">ATP-binding</keyword>
<dbReference type="PROSITE" id="PS51194">
    <property type="entry name" value="HELICASE_CTER"/>
    <property type="match status" value="1"/>
</dbReference>
<dbReference type="GO" id="GO:0004386">
    <property type="term" value="F:helicase activity"/>
    <property type="evidence" value="ECO:0007669"/>
    <property type="project" value="UniProtKB-KW"/>
</dbReference>
<dbReference type="Gene3D" id="3.30.40.10">
    <property type="entry name" value="Zinc/RING finger domain, C3HC4 (zinc finger)"/>
    <property type="match status" value="1"/>
</dbReference>
<feature type="domain" description="Helicase C-terminal" evidence="10">
    <location>
        <begin position="263"/>
        <end position="435"/>
    </location>
</feature>
<dbReference type="GO" id="GO:0008270">
    <property type="term" value="F:zinc ion binding"/>
    <property type="evidence" value="ECO:0007669"/>
    <property type="project" value="UniProtKB-KW"/>
</dbReference>
<dbReference type="GO" id="GO:0005524">
    <property type="term" value="F:ATP binding"/>
    <property type="evidence" value="ECO:0007669"/>
    <property type="project" value="UniProtKB-KW"/>
</dbReference>
<dbReference type="VEuPathDB" id="TriTrypDB:ADEAN_000123300"/>
<evidence type="ECO:0000313" key="12">
    <source>
        <dbReference type="Proteomes" id="UP000515908"/>
    </source>
</evidence>
<reference evidence="11 12" key="1">
    <citation type="submission" date="2020-08" db="EMBL/GenBank/DDBJ databases">
        <authorList>
            <person name="Newling K."/>
            <person name="Davey J."/>
            <person name="Forrester S."/>
        </authorList>
    </citation>
    <scope>NUCLEOTIDE SEQUENCE [LARGE SCALE GENOMIC DNA]</scope>
    <source>
        <strain evidence="12">Crithidia deanei Carvalho (ATCC PRA-265)</strain>
    </source>
</reference>
<evidence type="ECO:0000256" key="1">
    <source>
        <dbReference type="ARBA" id="ARBA00022723"/>
    </source>
</evidence>
<accession>A0A7G2C218</accession>
<evidence type="ECO:0000256" key="6">
    <source>
        <dbReference type="ARBA" id="ARBA00022833"/>
    </source>
</evidence>
<proteinExistence type="predicted"/>
<dbReference type="CDD" id="cd18793">
    <property type="entry name" value="SF2_C_SNF"/>
    <property type="match status" value="1"/>
</dbReference>
<evidence type="ECO:0000256" key="2">
    <source>
        <dbReference type="ARBA" id="ARBA00022741"/>
    </source>
</evidence>
<keyword evidence="2" id="KW-0547">Nucleotide-binding</keyword>
<dbReference type="SUPFAM" id="SSF52540">
    <property type="entry name" value="P-loop containing nucleoside triphosphate hydrolases"/>
    <property type="match status" value="1"/>
</dbReference>
<dbReference type="PROSITE" id="PS50089">
    <property type="entry name" value="ZF_RING_2"/>
    <property type="match status" value="1"/>
</dbReference>
<dbReference type="Proteomes" id="UP000515908">
    <property type="component" value="Chromosome 02"/>
</dbReference>
<dbReference type="InterPro" id="IPR050628">
    <property type="entry name" value="SNF2_RAD54_helicase_TF"/>
</dbReference>
<evidence type="ECO:0000256" key="7">
    <source>
        <dbReference type="ARBA" id="ARBA00022840"/>
    </source>
</evidence>
<protein>
    <submittedName>
        <fullName evidence="11">Zinc finger, C3HC4 type (RING finger)/Helicase conserved C-terminal domain containing protein, putative</fullName>
    </submittedName>
</protein>
<dbReference type="PANTHER" id="PTHR45626">
    <property type="entry name" value="TRANSCRIPTION TERMINATION FACTOR 2-RELATED"/>
    <property type="match status" value="1"/>
</dbReference>
<dbReference type="SMART" id="SM00184">
    <property type="entry name" value="RING"/>
    <property type="match status" value="1"/>
</dbReference>
<dbReference type="InterPro" id="IPR001650">
    <property type="entry name" value="Helicase_C-like"/>
</dbReference>
<keyword evidence="6" id="KW-0862">Zinc</keyword>
<dbReference type="SUPFAM" id="SSF57850">
    <property type="entry name" value="RING/U-box"/>
    <property type="match status" value="1"/>
</dbReference>
<dbReference type="InterPro" id="IPR018957">
    <property type="entry name" value="Znf_C3HC4_RING-type"/>
</dbReference>
<evidence type="ECO:0000259" key="9">
    <source>
        <dbReference type="PROSITE" id="PS50089"/>
    </source>
</evidence>
<dbReference type="InterPro" id="IPR049730">
    <property type="entry name" value="SNF2/RAD54-like_C"/>
</dbReference>
<evidence type="ECO:0000313" key="11">
    <source>
        <dbReference type="EMBL" id="CAD2213790.1"/>
    </source>
</evidence>
<dbReference type="GO" id="GO:0008094">
    <property type="term" value="F:ATP-dependent activity, acting on DNA"/>
    <property type="evidence" value="ECO:0007669"/>
    <property type="project" value="TreeGrafter"/>
</dbReference>
<keyword evidence="3 8" id="KW-0863">Zinc-finger</keyword>
<feature type="domain" description="RING-type" evidence="9">
    <location>
        <begin position="155"/>
        <end position="201"/>
    </location>
</feature>
<dbReference type="GO" id="GO:0006281">
    <property type="term" value="P:DNA repair"/>
    <property type="evidence" value="ECO:0007669"/>
    <property type="project" value="TreeGrafter"/>
</dbReference>
<keyword evidence="1" id="KW-0479">Metal-binding</keyword>
<dbReference type="Pfam" id="PF00097">
    <property type="entry name" value="zf-C3HC4"/>
    <property type="match status" value="1"/>
</dbReference>
<dbReference type="Gene3D" id="3.40.50.300">
    <property type="entry name" value="P-loop containing nucleotide triphosphate hydrolases"/>
    <property type="match status" value="1"/>
</dbReference>
<keyword evidence="4" id="KW-0378">Hydrolase</keyword>
<dbReference type="InterPro" id="IPR027417">
    <property type="entry name" value="P-loop_NTPase"/>
</dbReference>